<accession>X1BD89</accession>
<feature type="non-terminal residue" evidence="1">
    <location>
        <position position="1"/>
    </location>
</feature>
<dbReference type="EMBL" id="BART01020921">
    <property type="protein sequence ID" value="GAG93934.1"/>
    <property type="molecule type" value="Genomic_DNA"/>
</dbReference>
<sequence>ADQAKEIVDLKAGNETLTAANATLTDTVKNQLDAAESKATDGRKTEFKTFCDKLVVGGIIKPVDIDTHVDTMELKFQADKAEFKDGKTETPKLDAYKNVLSAMPFSVPVGDRHVASKDKVADSKKVGAKDPLDIAARKIMSANKGVTYRDAVAQAYDEDPSLYDVDNQTAKE</sequence>
<protein>
    <submittedName>
        <fullName evidence="1">Uncharacterized protein</fullName>
    </submittedName>
</protein>
<gene>
    <name evidence="1" type="ORF">S01H4_38746</name>
</gene>
<dbReference type="AlphaFoldDB" id="X1BD89"/>
<comment type="caution">
    <text evidence="1">The sequence shown here is derived from an EMBL/GenBank/DDBJ whole genome shotgun (WGS) entry which is preliminary data.</text>
</comment>
<reference evidence="1" key="1">
    <citation type="journal article" date="2014" name="Front. Microbiol.">
        <title>High frequency of phylogenetically diverse reductive dehalogenase-homologous genes in deep subseafloor sedimentary metagenomes.</title>
        <authorList>
            <person name="Kawai M."/>
            <person name="Futagami T."/>
            <person name="Toyoda A."/>
            <person name="Takaki Y."/>
            <person name="Nishi S."/>
            <person name="Hori S."/>
            <person name="Arai W."/>
            <person name="Tsubouchi T."/>
            <person name="Morono Y."/>
            <person name="Uchiyama I."/>
            <person name="Ito T."/>
            <person name="Fujiyama A."/>
            <person name="Inagaki F."/>
            <person name="Takami H."/>
        </authorList>
    </citation>
    <scope>NUCLEOTIDE SEQUENCE</scope>
    <source>
        <strain evidence="1">Expedition CK06-06</strain>
    </source>
</reference>
<name>X1BD89_9ZZZZ</name>
<organism evidence="1">
    <name type="scientific">marine sediment metagenome</name>
    <dbReference type="NCBI Taxonomy" id="412755"/>
    <lineage>
        <taxon>unclassified sequences</taxon>
        <taxon>metagenomes</taxon>
        <taxon>ecological metagenomes</taxon>
    </lineage>
</organism>
<proteinExistence type="predicted"/>
<evidence type="ECO:0000313" key="1">
    <source>
        <dbReference type="EMBL" id="GAG93934.1"/>
    </source>
</evidence>